<organism evidence="2 3">
    <name type="scientific">Panagrolaimus davidi</name>
    <dbReference type="NCBI Taxonomy" id="227884"/>
    <lineage>
        <taxon>Eukaryota</taxon>
        <taxon>Metazoa</taxon>
        <taxon>Ecdysozoa</taxon>
        <taxon>Nematoda</taxon>
        <taxon>Chromadorea</taxon>
        <taxon>Rhabditida</taxon>
        <taxon>Tylenchina</taxon>
        <taxon>Panagrolaimomorpha</taxon>
        <taxon>Panagrolaimoidea</taxon>
        <taxon>Panagrolaimidae</taxon>
        <taxon>Panagrolaimus</taxon>
    </lineage>
</organism>
<proteinExistence type="predicted"/>
<name>A0A914PGK8_9BILA</name>
<evidence type="ECO:0000313" key="2">
    <source>
        <dbReference type="Proteomes" id="UP000887578"/>
    </source>
</evidence>
<reference evidence="3" key="1">
    <citation type="submission" date="2022-11" db="UniProtKB">
        <authorList>
            <consortium name="WormBaseParasite"/>
        </authorList>
    </citation>
    <scope>IDENTIFICATION</scope>
</reference>
<sequence>MGAPVVQRERGSTPKPVEPPAPRLDKVCLNFKKRSLRQMVDKMFVDKSRLEKPEIVVAAFEQIRLRNALPRVLAGRNPQSLIRIITFLKLHMFNSMNTNSSMVFRISKL</sequence>
<accession>A0A914PGK8</accession>
<dbReference type="Proteomes" id="UP000887578">
    <property type="component" value="Unplaced"/>
</dbReference>
<dbReference type="AlphaFoldDB" id="A0A914PGK8"/>
<protein>
    <submittedName>
        <fullName evidence="3">Uncharacterized protein</fullName>
    </submittedName>
</protein>
<evidence type="ECO:0000313" key="3">
    <source>
        <dbReference type="WBParaSite" id="PDA_v2.g17407.t1"/>
    </source>
</evidence>
<evidence type="ECO:0000256" key="1">
    <source>
        <dbReference type="SAM" id="MobiDB-lite"/>
    </source>
</evidence>
<feature type="region of interest" description="Disordered" evidence="1">
    <location>
        <begin position="1"/>
        <end position="20"/>
    </location>
</feature>
<keyword evidence="2" id="KW-1185">Reference proteome</keyword>
<dbReference type="WBParaSite" id="PDA_v2.g17407.t1">
    <property type="protein sequence ID" value="PDA_v2.g17407.t1"/>
    <property type="gene ID" value="PDA_v2.g17407"/>
</dbReference>